<dbReference type="GO" id="GO:0009636">
    <property type="term" value="P:response to toxic substance"/>
    <property type="evidence" value="ECO:0007669"/>
    <property type="project" value="InterPro"/>
</dbReference>
<keyword evidence="2" id="KW-1003">Cell membrane</keyword>
<dbReference type="EMBL" id="CP029347">
    <property type="protein sequence ID" value="AWL13421.1"/>
    <property type="molecule type" value="Genomic_DNA"/>
</dbReference>
<evidence type="ECO:0000256" key="1">
    <source>
        <dbReference type="ARBA" id="ARBA00010296"/>
    </source>
</evidence>
<keyword evidence="3 7" id="KW-0732">Signal</keyword>
<evidence type="ECO:0000256" key="7">
    <source>
        <dbReference type="SAM" id="SignalP"/>
    </source>
</evidence>
<accession>A0A2S2E6Z1</accession>
<dbReference type="Pfam" id="PF08085">
    <property type="entry name" value="Entericidin"/>
    <property type="match status" value="1"/>
</dbReference>
<dbReference type="GO" id="GO:0016020">
    <property type="term" value="C:membrane"/>
    <property type="evidence" value="ECO:0007669"/>
    <property type="project" value="InterPro"/>
</dbReference>
<feature type="signal peptide" evidence="7">
    <location>
        <begin position="1"/>
        <end position="25"/>
    </location>
</feature>
<protein>
    <recommendedName>
        <fullName evidence="10">Entericidin A</fullName>
    </recommendedName>
</protein>
<evidence type="ECO:0008006" key="10">
    <source>
        <dbReference type="Google" id="ProtNLM"/>
    </source>
</evidence>
<evidence type="ECO:0000313" key="9">
    <source>
        <dbReference type="Proteomes" id="UP000245728"/>
    </source>
</evidence>
<sequence length="45" mass="4650">MQKMKPLIALCSALALLLAGGCATMEGIGKDLEKAGEEIQEASES</sequence>
<reference evidence="8 9" key="1">
    <citation type="submission" date="2018-05" db="EMBL/GenBank/DDBJ databases">
        <title>Salinimonas sp. HMF8227 Genome sequencing and assembly.</title>
        <authorList>
            <person name="Kang H."/>
            <person name="Kang J."/>
            <person name="Cha I."/>
            <person name="Kim H."/>
            <person name="Joh K."/>
        </authorList>
    </citation>
    <scope>NUCLEOTIDE SEQUENCE [LARGE SCALE GENOMIC DNA]</scope>
    <source>
        <strain evidence="8 9">HMF8227</strain>
    </source>
</reference>
<organism evidence="8 9">
    <name type="scientific">Saliniradius amylolyticus</name>
    <dbReference type="NCBI Taxonomy" id="2183582"/>
    <lineage>
        <taxon>Bacteria</taxon>
        <taxon>Pseudomonadati</taxon>
        <taxon>Pseudomonadota</taxon>
        <taxon>Gammaproteobacteria</taxon>
        <taxon>Alteromonadales</taxon>
        <taxon>Alteromonadaceae</taxon>
        <taxon>Saliniradius</taxon>
    </lineage>
</organism>
<dbReference type="PROSITE" id="PS51257">
    <property type="entry name" value="PROKAR_LIPOPROTEIN"/>
    <property type="match status" value="1"/>
</dbReference>
<feature type="chain" id="PRO_5015435201" description="Entericidin A" evidence="7">
    <location>
        <begin position="26"/>
        <end position="45"/>
    </location>
</feature>
<evidence type="ECO:0000256" key="5">
    <source>
        <dbReference type="ARBA" id="ARBA00023139"/>
    </source>
</evidence>
<evidence type="ECO:0000313" key="8">
    <source>
        <dbReference type="EMBL" id="AWL13421.1"/>
    </source>
</evidence>
<keyword evidence="4" id="KW-0472">Membrane</keyword>
<dbReference type="RefSeq" id="WP_239421328.1">
    <property type="nucleotide sequence ID" value="NZ_CP029347.1"/>
</dbReference>
<dbReference type="KEGG" id="salh:HMF8227_02973"/>
<evidence type="ECO:0000256" key="2">
    <source>
        <dbReference type="ARBA" id="ARBA00022475"/>
    </source>
</evidence>
<evidence type="ECO:0000256" key="6">
    <source>
        <dbReference type="ARBA" id="ARBA00023288"/>
    </source>
</evidence>
<dbReference type="AlphaFoldDB" id="A0A2S2E6Z1"/>
<proteinExistence type="inferred from homology"/>
<keyword evidence="5" id="KW-0564">Palmitate</keyword>
<dbReference type="InterPro" id="IPR012556">
    <property type="entry name" value="Entericidin"/>
</dbReference>
<name>A0A2S2E6Z1_9ALTE</name>
<keyword evidence="9" id="KW-1185">Reference proteome</keyword>
<comment type="similarity">
    <text evidence="1">Belongs to the EcnA/EcnB lipoprotein family.</text>
</comment>
<evidence type="ECO:0000256" key="4">
    <source>
        <dbReference type="ARBA" id="ARBA00023136"/>
    </source>
</evidence>
<dbReference type="Proteomes" id="UP000245728">
    <property type="component" value="Chromosome"/>
</dbReference>
<gene>
    <name evidence="8" type="ORF">HMF8227_02973</name>
</gene>
<keyword evidence="6" id="KW-0449">Lipoprotein</keyword>
<evidence type="ECO:0000256" key="3">
    <source>
        <dbReference type="ARBA" id="ARBA00022729"/>
    </source>
</evidence>